<keyword evidence="12" id="KW-0349">Heme</keyword>
<protein>
    <recommendedName>
        <fullName evidence="12">Succinate dehydrogenase [ubiquinone] cytochrome b small subunit</fullName>
    </recommendedName>
</protein>
<dbReference type="OrthoDB" id="18577at2759"/>
<evidence type="ECO:0000256" key="9">
    <source>
        <dbReference type="ARBA" id="ARBA00023136"/>
    </source>
</evidence>
<keyword evidence="6 12" id="KW-0809">Transit peptide</keyword>
<dbReference type="CTD" id="6392"/>
<comment type="function">
    <text evidence="12">Membrane-anchoring subunit of succinate dehydrogenase (SDH) that is involved in complex II of the mitochondrial electron transport chain and is responsible for transferring electrons from succinate to ubiquinone (coenzyme Q).</text>
</comment>
<dbReference type="InterPro" id="IPR034804">
    <property type="entry name" value="SQR/QFR_C/D"/>
</dbReference>
<keyword evidence="9 12" id="KW-0472">Membrane</keyword>
<keyword evidence="13" id="KW-1185">Reference proteome</keyword>
<sequence>MALSTFLRTPVLAGRVFTQHVLKYGSLSCMQRPLASMVPRMVPNVVPISQHAFKEAAHTPIINSVRSFRTSPVRLSDEKPHDHSKLWVIEKSVAALMVPLLPLGLLIPNKLFDSVIAILICAHSFWGLEAIAIDYVRASVVGPILPKIALGLVYLISIAMLGGLFYIIGHDDGLANTIKQIWAIKSDRQKS</sequence>
<name>A0A9J7IM30_SPOLT</name>
<proteinExistence type="inferred from homology"/>
<keyword evidence="3 12" id="KW-0813">Transport</keyword>
<feature type="binding site" evidence="10">
    <location>
        <position position="135"/>
    </location>
    <ligand>
        <name>a ubiquinone</name>
        <dbReference type="ChEBI" id="CHEBI:16389"/>
        <note>ligand shared with IP/SDHB</note>
    </ligand>
</feature>
<evidence type="ECO:0000256" key="3">
    <source>
        <dbReference type="ARBA" id="ARBA00022448"/>
    </source>
</evidence>
<evidence type="ECO:0000256" key="7">
    <source>
        <dbReference type="ARBA" id="ARBA00022989"/>
    </source>
</evidence>
<evidence type="ECO:0000256" key="12">
    <source>
        <dbReference type="RuleBase" id="RU364031"/>
    </source>
</evidence>
<keyword evidence="7 12" id="KW-1133">Transmembrane helix</keyword>
<feature type="transmembrane region" description="Helical" evidence="12">
    <location>
        <begin position="88"/>
        <end position="108"/>
    </location>
</feature>
<dbReference type="GO" id="GO:0048039">
    <property type="term" value="F:ubiquinone binding"/>
    <property type="evidence" value="ECO:0007669"/>
    <property type="project" value="TreeGrafter"/>
</dbReference>
<dbReference type="InterPro" id="IPR007992">
    <property type="entry name" value="CybS"/>
</dbReference>
<keyword evidence="11" id="KW-0408">Iron</keyword>
<comment type="similarity">
    <text evidence="2 12">Belongs to the CybS family.</text>
</comment>
<keyword evidence="5 12" id="KW-0999">Mitochondrion inner membrane</keyword>
<comment type="subcellular location">
    <subcellularLocation>
        <location evidence="1 12">Mitochondrion inner membrane</location>
        <topology evidence="1 12">Multi-pass membrane protein</topology>
    </subcellularLocation>
</comment>
<reference evidence="14" key="1">
    <citation type="submission" date="2025-08" db="UniProtKB">
        <authorList>
            <consortium name="RefSeq"/>
        </authorList>
    </citation>
    <scope>IDENTIFICATION</scope>
    <source>
        <strain evidence="14">Ishihara</strain>
        <tissue evidence="14">Whole body</tissue>
    </source>
</reference>
<dbReference type="GO" id="GO:0046872">
    <property type="term" value="F:metal ion binding"/>
    <property type="evidence" value="ECO:0007669"/>
    <property type="project" value="UniProtKB-KW"/>
</dbReference>
<evidence type="ECO:0000256" key="5">
    <source>
        <dbReference type="ARBA" id="ARBA00022792"/>
    </source>
</evidence>
<accession>A0A9J7IM30</accession>
<feature type="transmembrane region" description="Helical" evidence="12">
    <location>
        <begin position="114"/>
        <end position="136"/>
    </location>
</feature>
<evidence type="ECO:0000256" key="4">
    <source>
        <dbReference type="ARBA" id="ARBA00022692"/>
    </source>
</evidence>
<keyword evidence="8 12" id="KW-0496">Mitochondrion</keyword>
<dbReference type="GO" id="GO:0006099">
    <property type="term" value="P:tricarboxylic acid cycle"/>
    <property type="evidence" value="ECO:0007669"/>
    <property type="project" value="UniProtKB-KW"/>
</dbReference>
<dbReference type="GO" id="GO:0005743">
    <property type="term" value="C:mitochondrial inner membrane"/>
    <property type="evidence" value="ECO:0007669"/>
    <property type="project" value="UniProtKB-SubCell"/>
</dbReference>
<dbReference type="AlphaFoldDB" id="A0A9J7IM30"/>
<dbReference type="GO" id="GO:0020037">
    <property type="term" value="F:heme binding"/>
    <property type="evidence" value="ECO:0007669"/>
    <property type="project" value="TreeGrafter"/>
</dbReference>
<dbReference type="KEGG" id="sliu:111350483"/>
<dbReference type="Gene3D" id="1.20.1300.10">
    <property type="entry name" value="Fumarate reductase/succinate dehydrogenase, transmembrane subunit"/>
    <property type="match status" value="1"/>
</dbReference>
<feature type="transmembrane region" description="Helical" evidence="12">
    <location>
        <begin position="148"/>
        <end position="168"/>
    </location>
</feature>
<dbReference type="GeneID" id="111350483"/>
<keyword evidence="12" id="KW-0249">Electron transport</keyword>
<evidence type="ECO:0000256" key="11">
    <source>
        <dbReference type="PIRSR" id="PIRSR607992-2"/>
    </source>
</evidence>
<evidence type="ECO:0000256" key="10">
    <source>
        <dbReference type="PIRSR" id="PIRSR607992-1"/>
    </source>
</evidence>
<keyword evidence="11 12" id="KW-0479">Metal-binding</keyword>
<gene>
    <name evidence="14" type="primary">LOC111350483</name>
</gene>
<dbReference type="GO" id="GO:0006121">
    <property type="term" value="P:mitochondrial electron transport, succinate to ubiquinone"/>
    <property type="evidence" value="ECO:0007669"/>
    <property type="project" value="TreeGrafter"/>
</dbReference>
<feature type="binding site" description="axial binding residue" evidence="11">
    <location>
        <position position="123"/>
    </location>
    <ligand>
        <name>heme b</name>
        <dbReference type="ChEBI" id="CHEBI:60344"/>
        <note>ligand shared with SDHC</note>
    </ligand>
    <ligandPart>
        <name>Fe</name>
        <dbReference type="ChEBI" id="CHEBI:18248"/>
    </ligandPart>
</feature>
<keyword evidence="12" id="KW-0816">Tricarboxylic acid cycle</keyword>
<dbReference type="Proteomes" id="UP000301870">
    <property type="component" value="Chromosome 11"/>
</dbReference>
<dbReference type="RefSeq" id="XP_022817860.1">
    <property type="nucleotide sequence ID" value="XM_022962092.1"/>
</dbReference>
<evidence type="ECO:0000256" key="8">
    <source>
        <dbReference type="ARBA" id="ARBA00023128"/>
    </source>
</evidence>
<dbReference type="PANTHER" id="PTHR13337:SF2">
    <property type="entry name" value="SUCCINATE DEHYDROGENASE [UBIQUINONE] CYTOCHROME B SMALL SUBUNIT, MITOCHONDRIAL"/>
    <property type="match status" value="1"/>
</dbReference>
<evidence type="ECO:0000256" key="1">
    <source>
        <dbReference type="ARBA" id="ARBA00004448"/>
    </source>
</evidence>
<evidence type="ECO:0000313" key="13">
    <source>
        <dbReference type="Proteomes" id="UP000301870"/>
    </source>
</evidence>
<evidence type="ECO:0000313" key="14">
    <source>
        <dbReference type="RefSeq" id="XP_022817860.1"/>
    </source>
</evidence>
<evidence type="ECO:0000256" key="6">
    <source>
        <dbReference type="ARBA" id="ARBA00022946"/>
    </source>
</evidence>
<keyword evidence="4 12" id="KW-0812">Transmembrane</keyword>
<organism evidence="13 14">
    <name type="scientific">Spodoptera litura</name>
    <name type="common">Asian cotton leafworm</name>
    <dbReference type="NCBI Taxonomy" id="69820"/>
    <lineage>
        <taxon>Eukaryota</taxon>
        <taxon>Metazoa</taxon>
        <taxon>Ecdysozoa</taxon>
        <taxon>Arthropoda</taxon>
        <taxon>Hexapoda</taxon>
        <taxon>Insecta</taxon>
        <taxon>Pterygota</taxon>
        <taxon>Neoptera</taxon>
        <taxon>Endopterygota</taxon>
        <taxon>Lepidoptera</taxon>
        <taxon>Glossata</taxon>
        <taxon>Ditrysia</taxon>
        <taxon>Noctuoidea</taxon>
        <taxon>Noctuidae</taxon>
        <taxon>Amphipyrinae</taxon>
        <taxon>Spodoptera</taxon>
    </lineage>
</organism>
<dbReference type="Pfam" id="PF05328">
    <property type="entry name" value="CybS"/>
    <property type="match status" value="1"/>
</dbReference>
<evidence type="ECO:0000256" key="2">
    <source>
        <dbReference type="ARBA" id="ARBA00007294"/>
    </source>
</evidence>
<dbReference type="PANTHER" id="PTHR13337">
    <property type="entry name" value="SUCCINATE DEHYDROGENASE"/>
    <property type="match status" value="1"/>
</dbReference>